<dbReference type="KEGG" id="pabs:JIR001_21450"/>
<keyword evidence="2" id="KW-0808">Transferase</keyword>
<dbReference type="Proteomes" id="UP000677436">
    <property type="component" value="Chromosome"/>
</dbReference>
<dbReference type="Gene3D" id="3.40.50.150">
    <property type="entry name" value="Vaccinia Virus protein VP39"/>
    <property type="match status" value="1"/>
</dbReference>
<dbReference type="GO" id="GO:0008757">
    <property type="term" value="F:S-adenosylmethionine-dependent methyltransferase activity"/>
    <property type="evidence" value="ECO:0007669"/>
    <property type="project" value="TreeGrafter"/>
</dbReference>
<evidence type="ECO:0000256" key="2">
    <source>
        <dbReference type="ARBA" id="ARBA00022679"/>
    </source>
</evidence>
<sequence length="212" mass="23791">MVNKREAYVQQLFVKEDEVLRSIEPGLFERGMPKISVSPNVGKTLHMLVRITGARRVLEIGTLGGYSTIWLSRALPKDGRLVSLELSADHAAFARENVERAGLADRVEISVGNAKESLQQLADEGETFDFFLIDADKESYLTYWEWAIRLARPGAVITADNALFHDLIFEENVQDERARAILRFNEAVSQDDRVEAMLLPFGDGLLVAQVKD</sequence>
<dbReference type="InterPro" id="IPR050362">
    <property type="entry name" value="Cation-dep_OMT"/>
</dbReference>
<keyword evidence="1" id="KW-0489">Methyltransferase</keyword>
<dbReference type="PANTHER" id="PTHR10509:SF14">
    <property type="entry name" value="CAFFEOYL-COA O-METHYLTRANSFERASE 3-RELATED"/>
    <property type="match status" value="1"/>
</dbReference>
<evidence type="ECO:0000313" key="4">
    <source>
        <dbReference type="EMBL" id="BCU82362.1"/>
    </source>
</evidence>
<dbReference type="Pfam" id="PF01596">
    <property type="entry name" value="Methyltransf_3"/>
    <property type="match status" value="1"/>
</dbReference>
<evidence type="ECO:0000256" key="3">
    <source>
        <dbReference type="ARBA" id="ARBA00022691"/>
    </source>
</evidence>
<keyword evidence="3" id="KW-0949">S-adenosyl-L-methionine</keyword>
<dbReference type="GO" id="GO:0008171">
    <property type="term" value="F:O-methyltransferase activity"/>
    <property type="evidence" value="ECO:0007669"/>
    <property type="project" value="InterPro"/>
</dbReference>
<dbReference type="GO" id="GO:0032259">
    <property type="term" value="P:methylation"/>
    <property type="evidence" value="ECO:0007669"/>
    <property type="project" value="UniProtKB-KW"/>
</dbReference>
<reference evidence="4" key="2">
    <citation type="journal article" date="2021" name="Microbiol. Resour. Announc.">
        <title>Complete Genome Sequence of Polycladomyces abyssicola JIR-001T, Isolated from Hemipelagic Sediment in Deep Seawater.</title>
        <authorList>
            <person name="Tsubouchi T."/>
            <person name="Kaneko Y."/>
        </authorList>
    </citation>
    <scope>NUCLEOTIDE SEQUENCE</scope>
    <source>
        <strain evidence="4">JIR-001</strain>
    </source>
</reference>
<dbReference type="PANTHER" id="PTHR10509">
    <property type="entry name" value="O-METHYLTRANSFERASE-RELATED"/>
    <property type="match status" value="1"/>
</dbReference>
<dbReference type="CDD" id="cd02440">
    <property type="entry name" value="AdoMet_MTases"/>
    <property type="match status" value="1"/>
</dbReference>
<dbReference type="AlphaFoldDB" id="A0A8D5UFF9"/>
<gene>
    <name evidence="4" type="ORF">JIR001_21450</name>
</gene>
<dbReference type="EMBL" id="AP024601">
    <property type="protein sequence ID" value="BCU82362.1"/>
    <property type="molecule type" value="Genomic_DNA"/>
</dbReference>
<dbReference type="InterPro" id="IPR002935">
    <property type="entry name" value="SAM_O-MeTrfase"/>
</dbReference>
<evidence type="ECO:0000313" key="5">
    <source>
        <dbReference type="Proteomes" id="UP000677436"/>
    </source>
</evidence>
<name>A0A8D5UFF9_9BACL</name>
<organism evidence="4 5">
    <name type="scientific">Polycladomyces abyssicola</name>
    <dbReference type="NCBI Taxonomy" id="1125966"/>
    <lineage>
        <taxon>Bacteria</taxon>
        <taxon>Bacillati</taxon>
        <taxon>Bacillota</taxon>
        <taxon>Bacilli</taxon>
        <taxon>Bacillales</taxon>
        <taxon>Thermoactinomycetaceae</taxon>
        <taxon>Polycladomyces</taxon>
    </lineage>
</organism>
<dbReference type="PROSITE" id="PS51682">
    <property type="entry name" value="SAM_OMT_I"/>
    <property type="match status" value="1"/>
</dbReference>
<reference evidence="4" key="1">
    <citation type="journal article" date="2013" name="Int. J. Syst. Evol. Microbiol.">
        <title>Polycladomyces abyssicola gen. nov., sp. nov., a thermophilic filamentous bacterium isolated from hemipelagic sediment.</title>
        <authorList>
            <person name="Tsubouchi T."/>
            <person name="Shimane Y."/>
            <person name="Mori K."/>
            <person name="Usui K."/>
            <person name="Hiraki T."/>
            <person name="Tame A."/>
            <person name="Uematsu K."/>
            <person name="Maruyama T."/>
            <person name="Hatada Y."/>
        </authorList>
    </citation>
    <scope>NUCLEOTIDE SEQUENCE</scope>
    <source>
        <strain evidence="4">JIR-001</strain>
    </source>
</reference>
<protein>
    <submittedName>
        <fullName evidence="4">O-methyltransferase</fullName>
    </submittedName>
</protein>
<proteinExistence type="predicted"/>
<dbReference type="SUPFAM" id="SSF53335">
    <property type="entry name" value="S-adenosyl-L-methionine-dependent methyltransferases"/>
    <property type="match status" value="1"/>
</dbReference>
<keyword evidence="5" id="KW-1185">Reference proteome</keyword>
<evidence type="ECO:0000256" key="1">
    <source>
        <dbReference type="ARBA" id="ARBA00022603"/>
    </source>
</evidence>
<dbReference type="InterPro" id="IPR029063">
    <property type="entry name" value="SAM-dependent_MTases_sf"/>
</dbReference>
<accession>A0A8D5UFF9</accession>